<dbReference type="Proteomes" id="UP001187192">
    <property type="component" value="Unassembled WGS sequence"/>
</dbReference>
<name>A0AA87ZNV1_FICCA</name>
<dbReference type="AlphaFoldDB" id="A0AA87ZNV1"/>
<proteinExistence type="predicted"/>
<keyword evidence="2" id="KW-1185">Reference proteome</keyword>
<organism evidence="1 2">
    <name type="scientific">Ficus carica</name>
    <name type="common">Common fig</name>
    <dbReference type="NCBI Taxonomy" id="3494"/>
    <lineage>
        <taxon>Eukaryota</taxon>
        <taxon>Viridiplantae</taxon>
        <taxon>Streptophyta</taxon>
        <taxon>Embryophyta</taxon>
        <taxon>Tracheophyta</taxon>
        <taxon>Spermatophyta</taxon>
        <taxon>Magnoliopsida</taxon>
        <taxon>eudicotyledons</taxon>
        <taxon>Gunneridae</taxon>
        <taxon>Pentapetalae</taxon>
        <taxon>rosids</taxon>
        <taxon>fabids</taxon>
        <taxon>Rosales</taxon>
        <taxon>Moraceae</taxon>
        <taxon>Ficeae</taxon>
        <taxon>Ficus</taxon>
    </lineage>
</organism>
<evidence type="ECO:0000313" key="2">
    <source>
        <dbReference type="Proteomes" id="UP001187192"/>
    </source>
</evidence>
<reference evidence="1" key="1">
    <citation type="submission" date="2023-07" db="EMBL/GenBank/DDBJ databases">
        <title>draft genome sequence of fig (Ficus carica).</title>
        <authorList>
            <person name="Takahashi T."/>
            <person name="Nishimura K."/>
        </authorList>
    </citation>
    <scope>NUCLEOTIDE SEQUENCE</scope>
</reference>
<evidence type="ECO:0000313" key="1">
    <source>
        <dbReference type="EMBL" id="GMN37532.1"/>
    </source>
</evidence>
<dbReference type="EMBL" id="BTGU01000007">
    <property type="protein sequence ID" value="GMN37532.1"/>
    <property type="molecule type" value="Genomic_DNA"/>
</dbReference>
<comment type="caution">
    <text evidence="1">The sequence shown here is derived from an EMBL/GenBank/DDBJ whole genome shotgun (WGS) entry which is preliminary data.</text>
</comment>
<gene>
    <name evidence="1" type="ORF">TIFTF001_006888</name>
</gene>
<protein>
    <submittedName>
        <fullName evidence="1">Uncharacterized protein</fullName>
    </submittedName>
</protein>
<sequence>MFTNNKNKVKMTNRWQASLPVSGRPASGRVGLWFELEMVGRPNHSIVARPNDQACQHEELAASTPIINAPIETIEDCHLEEPTQRDEHLELFHNNDSLSEVGIQDLAIEE</sequence>
<accession>A0AA87ZNV1</accession>